<protein>
    <submittedName>
        <fullName evidence="1">Uncharacterized protein</fullName>
    </submittedName>
</protein>
<proteinExistence type="predicted"/>
<dbReference type="AlphaFoldDB" id="A0A501X560"/>
<dbReference type="RefSeq" id="WP_140586799.1">
    <property type="nucleotide sequence ID" value="NZ_VFRR01000001.1"/>
</dbReference>
<comment type="caution">
    <text evidence="1">The sequence shown here is derived from an EMBL/GenBank/DDBJ whole genome shotgun (WGS) entry which is preliminary data.</text>
</comment>
<evidence type="ECO:0000313" key="1">
    <source>
        <dbReference type="EMBL" id="TPE55655.1"/>
    </source>
</evidence>
<evidence type="ECO:0000313" key="2">
    <source>
        <dbReference type="Proteomes" id="UP000315901"/>
    </source>
</evidence>
<keyword evidence="2" id="KW-1185">Reference proteome</keyword>
<reference evidence="1 2" key="1">
    <citation type="submission" date="2019-06" db="EMBL/GenBank/DDBJ databases">
        <title>A novel bacterium of genus Marinomonas, isolated from coastal sand.</title>
        <authorList>
            <person name="Huang H."/>
            <person name="Mo K."/>
            <person name="Hu Y."/>
        </authorList>
    </citation>
    <scope>NUCLEOTIDE SEQUENCE [LARGE SCALE GENOMIC DNA]</scope>
    <source>
        <strain evidence="1 2">HB171799</strain>
    </source>
</reference>
<gene>
    <name evidence="1" type="ORF">FJM67_00975</name>
</gene>
<dbReference type="EMBL" id="VFRR01000001">
    <property type="protein sequence ID" value="TPE55655.1"/>
    <property type="molecule type" value="Genomic_DNA"/>
</dbReference>
<organism evidence="1 2">
    <name type="scientific">Maribrevibacterium harenarium</name>
    <dbReference type="NCBI Taxonomy" id="2589817"/>
    <lineage>
        <taxon>Bacteria</taxon>
        <taxon>Pseudomonadati</taxon>
        <taxon>Pseudomonadota</taxon>
        <taxon>Gammaproteobacteria</taxon>
        <taxon>Oceanospirillales</taxon>
        <taxon>Oceanospirillaceae</taxon>
        <taxon>Maribrevibacterium</taxon>
    </lineage>
</organism>
<dbReference type="Proteomes" id="UP000315901">
    <property type="component" value="Unassembled WGS sequence"/>
</dbReference>
<name>A0A501X560_9GAMM</name>
<dbReference type="OrthoDB" id="1425096at2"/>
<accession>A0A501X560</accession>
<sequence>MTYTFAALKDQHRLVRAQQQESLSLRIHRSLSWLGKAEDSNDEDSRFIFLWIAFNAAYAQKHQERTFFTERDRYGAFISKLVDLDKDDLLADLVWSEFSNTIRIILNNEFIFPDFWRYQSGEISNQEWQLARHNATAAAHAALGQSDTATVLAITLSRLYILRNQIMHGGATYNSQTNRKQLKDCTQLLGKLVPRIIAIMMNSNHTLWGEAAYPVVKD</sequence>